<comment type="subcellular location">
    <subcellularLocation>
        <location evidence="1">Golgi apparatus membrane</location>
        <topology evidence="1">Single-pass type II membrane protein</topology>
    </subcellularLocation>
</comment>
<evidence type="ECO:0000256" key="6">
    <source>
        <dbReference type="SAM" id="SignalP"/>
    </source>
</evidence>
<gene>
    <name evidence="9" type="primary">LOC105124701</name>
</gene>
<evidence type="ECO:0000256" key="1">
    <source>
        <dbReference type="ARBA" id="ARBA00004323"/>
    </source>
</evidence>
<keyword evidence="3" id="KW-0328">Glycosyltransferase</keyword>
<dbReference type="InterPro" id="IPR018392">
    <property type="entry name" value="LysM"/>
</dbReference>
<proteinExistence type="inferred from homology"/>
<keyword evidence="3" id="KW-0808">Transferase</keyword>
<dbReference type="InterPro" id="IPR004263">
    <property type="entry name" value="Exostosin"/>
</dbReference>
<dbReference type="Gene3D" id="3.10.350.10">
    <property type="entry name" value="LysM domain"/>
    <property type="match status" value="1"/>
</dbReference>
<evidence type="ECO:0000256" key="2">
    <source>
        <dbReference type="ARBA" id="ARBA00010271"/>
    </source>
</evidence>
<comment type="similarity">
    <text evidence="2">Belongs to the glycosyltransferase 47 family.</text>
</comment>
<organism evidence="8 9">
    <name type="scientific">Populus euphratica</name>
    <name type="common">Euphrates poplar</name>
    <dbReference type="NCBI Taxonomy" id="75702"/>
    <lineage>
        <taxon>Eukaryota</taxon>
        <taxon>Viridiplantae</taxon>
        <taxon>Streptophyta</taxon>
        <taxon>Embryophyta</taxon>
        <taxon>Tracheophyta</taxon>
        <taxon>Spermatophyta</taxon>
        <taxon>Magnoliopsida</taxon>
        <taxon>eudicotyledons</taxon>
        <taxon>Gunneridae</taxon>
        <taxon>Pentapetalae</taxon>
        <taxon>rosids</taxon>
        <taxon>fabids</taxon>
        <taxon>Malpighiales</taxon>
        <taxon>Salicaceae</taxon>
        <taxon>Saliceae</taxon>
        <taxon>Populus</taxon>
    </lineage>
</organism>
<feature type="domain" description="LysM" evidence="7">
    <location>
        <begin position="47"/>
        <end position="91"/>
    </location>
</feature>
<protein>
    <submittedName>
        <fullName evidence="9">Uncharacterized protein LOC105124701</fullName>
    </submittedName>
</protein>
<evidence type="ECO:0000313" key="8">
    <source>
        <dbReference type="Proteomes" id="UP000694918"/>
    </source>
</evidence>
<dbReference type="CDD" id="cd00118">
    <property type="entry name" value="LysM"/>
    <property type="match status" value="1"/>
</dbReference>
<dbReference type="KEGG" id="peu:105124701"/>
<feature type="chain" id="PRO_5042557816" evidence="6">
    <location>
        <begin position="28"/>
        <end position="729"/>
    </location>
</feature>
<sequence>MAQGNSISASVLRSVLVLSFLLIISMAESRIHGTAGFSAKSTPECDEVVGAASGDTCFAIAQSFNLTAASFDAINPNLNCNALFVGQWLCVAGSGKSEDERSTAVEDYVKSIISQYPYWNRSLGADHFFISCADIDMTATARIAHLMNNSIRLVCSPTYNHEYVPHKDVSLPQNVQPFDVSSAGNKTSKTKRLVHAWGGYGTETDIKGGLKASTEKGLILSEHYDLPFKDVLDWHQFAVIPEENVIFDPWGTLKDIKQQEYEALYTNTIKVRPQVFPSQSLYFKCPLHTVLKLDRMEFRTPESGPEALPVKSTSKYSLPFTEAKTAVRPHTERGFQARVVIVFSAQFKPIPVIDRPESCIYDRYINKVLARSLKENATDPEIFSELFHTPDAFKKDYKEMEKNFKIFVYPHNTDKRSTACNRPTVLGCFRGEGYFYHNLNHSQFLTKDPEKAHLFFIPIYCHSMSPEEKSKKERAIAVQDFVNFLISKYPYWNRTLGADHFFVSCSEVDVAATARIADRLKNSIGLMCSPSYNSKYVPHKDVSLPQSVQPYAYTEARNIEKNRTMLGFWSGVEDSYIREQLYLTWEYDSELYIEARDWPTSIEQGHWQAREDFYNSKFCICPGGPQLDGFIAFAIHYGCIPVILSDYYDLPFNDILDWRKFSVILKEKDVYSLKKILQDIPKQTYESLQNHTFMVQKHFQWNLSPVKYDAFHMVMYDLWLRHHVTKYRY</sequence>
<dbReference type="SUPFAM" id="SSF54106">
    <property type="entry name" value="LysM domain"/>
    <property type="match status" value="1"/>
</dbReference>
<reference evidence="9" key="1">
    <citation type="submission" date="2025-08" db="UniProtKB">
        <authorList>
            <consortium name="RefSeq"/>
        </authorList>
    </citation>
    <scope>IDENTIFICATION</scope>
</reference>
<evidence type="ECO:0000256" key="4">
    <source>
        <dbReference type="ARBA" id="ARBA00022968"/>
    </source>
</evidence>
<dbReference type="PANTHER" id="PTHR11062">
    <property type="entry name" value="EXOSTOSIN HEPARAN SULFATE GLYCOSYLTRANSFERASE -RELATED"/>
    <property type="match status" value="1"/>
</dbReference>
<dbReference type="Proteomes" id="UP000694918">
    <property type="component" value="Unplaced"/>
</dbReference>
<keyword evidence="8" id="KW-1185">Reference proteome</keyword>
<accession>A0AAJ6U4D8</accession>
<evidence type="ECO:0000313" key="9">
    <source>
        <dbReference type="RefSeq" id="XP_011023107.1"/>
    </source>
</evidence>
<keyword evidence="4" id="KW-0735">Signal-anchor</keyword>
<dbReference type="RefSeq" id="XP_011023107.1">
    <property type="nucleotide sequence ID" value="XM_011024805.1"/>
</dbReference>
<evidence type="ECO:0000259" key="7">
    <source>
        <dbReference type="PROSITE" id="PS51782"/>
    </source>
</evidence>
<keyword evidence="5" id="KW-0333">Golgi apparatus</keyword>
<dbReference type="SMART" id="SM00257">
    <property type="entry name" value="LysM"/>
    <property type="match status" value="1"/>
</dbReference>
<keyword evidence="4" id="KW-0812">Transmembrane</keyword>
<evidence type="ECO:0000256" key="3">
    <source>
        <dbReference type="ARBA" id="ARBA00022676"/>
    </source>
</evidence>
<evidence type="ECO:0000256" key="5">
    <source>
        <dbReference type="ARBA" id="ARBA00023034"/>
    </source>
</evidence>
<dbReference type="InterPro" id="IPR040911">
    <property type="entry name" value="Exostosin_GT47"/>
</dbReference>
<dbReference type="InterPro" id="IPR036779">
    <property type="entry name" value="LysM_dom_sf"/>
</dbReference>
<name>A0AAJ6U4D8_POPEU</name>
<dbReference type="Pfam" id="PF03016">
    <property type="entry name" value="Exostosin_GT47"/>
    <property type="match status" value="2"/>
</dbReference>
<dbReference type="GO" id="GO:0000139">
    <property type="term" value="C:Golgi membrane"/>
    <property type="evidence" value="ECO:0007669"/>
    <property type="project" value="UniProtKB-SubCell"/>
</dbReference>
<dbReference type="AlphaFoldDB" id="A0AAJ6U4D8"/>
<dbReference type="Pfam" id="PF01476">
    <property type="entry name" value="LysM"/>
    <property type="match status" value="1"/>
</dbReference>
<keyword evidence="6" id="KW-0732">Signal</keyword>
<dbReference type="PANTHER" id="PTHR11062:SF378">
    <property type="entry name" value="EXOSTOSIN GT47 DOMAIN-CONTAINING PROTEIN"/>
    <property type="match status" value="1"/>
</dbReference>
<feature type="signal peptide" evidence="6">
    <location>
        <begin position="1"/>
        <end position="27"/>
    </location>
</feature>
<dbReference type="PROSITE" id="PS51782">
    <property type="entry name" value="LYSM"/>
    <property type="match status" value="1"/>
</dbReference>
<dbReference type="GeneID" id="105124701"/>
<dbReference type="GO" id="GO:0016757">
    <property type="term" value="F:glycosyltransferase activity"/>
    <property type="evidence" value="ECO:0007669"/>
    <property type="project" value="UniProtKB-KW"/>
</dbReference>